<feature type="compositionally biased region" description="Basic and acidic residues" evidence="2">
    <location>
        <begin position="10"/>
        <end position="27"/>
    </location>
</feature>
<dbReference type="Proteomes" id="UP001460270">
    <property type="component" value="Unassembled WGS sequence"/>
</dbReference>
<dbReference type="AlphaFoldDB" id="A0AAW0NR07"/>
<evidence type="ECO:0000256" key="2">
    <source>
        <dbReference type="SAM" id="MobiDB-lite"/>
    </source>
</evidence>
<accession>A0AAW0NR07</accession>
<dbReference type="GO" id="GO:0003677">
    <property type="term" value="F:DNA binding"/>
    <property type="evidence" value="ECO:0007669"/>
    <property type="project" value="TreeGrafter"/>
</dbReference>
<evidence type="ECO:0000256" key="1">
    <source>
        <dbReference type="ARBA" id="ARBA00006481"/>
    </source>
</evidence>
<name>A0AAW0NR07_9GOBI</name>
<dbReference type="GO" id="GO:0016592">
    <property type="term" value="C:mediator complex"/>
    <property type="evidence" value="ECO:0007669"/>
    <property type="project" value="TreeGrafter"/>
</dbReference>
<comment type="similarity">
    <text evidence="1">Belongs to the BCLAF1/THRAP3 family.</text>
</comment>
<organism evidence="3 4">
    <name type="scientific">Mugilogobius chulae</name>
    <name type="common">yellowstripe goby</name>
    <dbReference type="NCBI Taxonomy" id="88201"/>
    <lineage>
        <taxon>Eukaryota</taxon>
        <taxon>Metazoa</taxon>
        <taxon>Chordata</taxon>
        <taxon>Craniata</taxon>
        <taxon>Vertebrata</taxon>
        <taxon>Euteleostomi</taxon>
        <taxon>Actinopterygii</taxon>
        <taxon>Neopterygii</taxon>
        <taxon>Teleostei</taxon>
        <taxon>Neoteleostei</taxon>
        <taxon>Acanthomorphata</taxon>
        <taxon>Gobiaria</taxon>
        <taxon>Gobiiformes</taxon>
        <taxon>Gobioidei</taxon>
        <taxon>Gobiidae</taxon>
        <taxon>Gobionellinae</taxon>
        <taxon>Mugilogobius</taxon>
    </lineage>
</organism>
<feature type="compositionally biased region" description="Basic and acidic residues" evidence="2">
    <location>
        <begin position="117"/>
        <end position="130"/>
    </location>
</feature>
<evidence type="ECO:0000313" key="4">
    <source>
        <dbReference type="Proteomes" id="UP001460270"/>
    </source>
</evidence>
<dbReference type="EMBL" id="JBBPFD010000014">
    <property type="protein sequence ID" value="KAK7899217.1"/>
    <property type="molecule type" value="Genomic_DNA"/>
</dbReference>
<dbReference type="GO" id="GO:0003712">
    <property type="term" value="F:transcription coregulator activity"/>
    <property type="evidence" value="ECO:0007669"/>
    <property type="project" value="TreeGrafter"/>
</dbReference>
<feature type="compositionally biased region" description="Basic and acidic residues" evidence="2">
    <location>
        <begin position="84"/>
        <end position="101"/>
    </location>
</feature>
<dbReference type="InterPro" id="IPR029199">
    <property type="entry name" value="THRAP3_BCLAF1"/>
</dbReference>
<feature type="compositionally biased region" description="Basic residues" evidence="2">
    <location>
        <begin position="50"/>
        <end position="64"/>
    </location>
</feature>
<gene>
    <name evidence="3" type="ORF">WMY93_020070</name>
</gene>
<feature type="region of interest" description="Disordered" evidence="2">
    <location>
        <begin position="1"/>
        <end position="279"/>
    </location>
</feature>
<proteinExistence type="inferred from homology"/>
<dbReference type="PANTHER" id="PTHR15268">
    <property type="entry name" value="THRAP3/BCLAF1"/>
    <property type="match status" value="1"/>
</dbReference>
<dbReference type="PANTHER" id="PTHR15268:SF16">
    <property type="entry name" value="THYROID HORMONE RECEPTOR-ASSOCIATED PROTEIN 3"/>
    <property type="match status" value="1"/>
</dbReference>
<comment type="caution">
    <text evidence="3">The sequence shown here is derived from an EMBL/GenBank/DDBJ whole genome shotgun (WGS) entry which is preliminary data.</text>
</comment>
<keyword evidence="4" id="KW-1185">Reference proteome</keyword>
<feature type="compositionally biased region" description="Low complexity" evidence="2">
    <location>
        <begin position="67"/>
        <end position="76"/>
    </location>
</feature>
<feature type="compositionally biased region" description="Polar residues" evidence="2">
    <location>
        <begin position="162"/>
        <end position="175"/>
    </location>
</feature>
<sequence length="279" mass="30631">MIPSCSLLDQGKKFKGDVMDLRLDIERRKRLSGKGRSPGGSRERSSEKAGKHHKKSKKAKKKRDRSPSSSSSSSSPSPYPPPFRGKEYGEGPMEHPDEGYPHQRYPPHGYGPGGDNRGPREYEGHMERGRGRGFFPRVRGRGWNRGNYQGNNSNGNPANMNPQQRPQRKSGTLSTHPRAASITCTTTATARRRGWTTAAEGEAPFPTAGEDSSTAKEEPAGTAPSGPTTCTRAARRARSTTTAATTRAPVTPKHRPDPELRPGPRTQPGLRRFSFMELF</sequence>
<reference evidence="4" key="1">
    <citation type="submission" date="2024-04" db="EMBL/GenBank/DDBJ databases">
        <title>Salinicola lusitanus LLJ914,a marine bacterium isolated from the Okinawa Trough.</title>
        <authorList>
            <person name="Li J."/>
        </authorList>
    </citation>
    <scope>NUCLEOTIDE SEQUENCE [LARGE SCALE GENOMIC DNA]</scope>
</reference>
<feature type="compositionally biased region" description="Low complexity" evidence="2">
    <location>
        <begin position="144"/>
        <end position="161"/>
    </location>
</feature>
<dbReference type="Pfam" id="PF15440">
    <property type="entry name" value="THRAP3_BCLAF1"/>
    <property type="match status" value="1"/>
</dbReference>
<evidence type="ECO:0000313" key="3">
    <source>
        <dbReference type="EMBL" id="KAK7899217.1"/>
    </source>
</evidence>
<feature type="compositionally biased region" description="Low complexity" evidence="2">
    <location>
        <begin position="239"/>
        <end position="248"/>
    </location>
</feature>
<feature type="compositionally biased region" description="Low complexity" evidence="2">
    <location>
        <begin position="178"/>
        <end position="199"/>
    </location>
</feature>
<dbReference type="GO" id="GO:0045944">
    <property type="term" value="P:positive regulation of transcription by RNA polymerase II"/>
    <property type="evidence" value="ECO:0007669"/>
    <property type="project" value="TreeGrafter"/>
</dbReference>
<protein>
    <submittedName>
        <fullName evidence="3">Uncharacterized protein</fullName>
    </submittedName>
</protein>